<dbReference type="GO" id="GO:0022627">
    <property type="term" value="C:cytosolic small ribosomal subunit"/>
    <property type="evidence" value="ECO:0007669"/>
    <property type="project" value="UniProtKB-UniRule"/>
</dbReference>
<sequence length="93" mass="10504">MSDTQTTAPVKNTRTLIGRVVSDKRAKTVTVLVERRAAHELYGKIVARSRKYHAHDEKGEYKMGDLVEIAEGRPISKTKSWVVTRLVEKAKLV</sequence>
<evidence type="ECO:0000256" key="6">
    <source>
        <dbReference type="HAMAP-Rule" id="MF_01345"/>
    </source>
</evidence>
<evidence type="ECO:0000256" key="7">
    <source>
        <dbReference type="RuleBase" id="RU003872"/>
    </source>
</evidence>
<dbReference type="NCBIfam" id="TIGR03635">
    <property type="entry name" value="uS17_bact"/>
    <property type="match status" value="1"/>
</dbReference>
<dbReference type="PANTHER" id="PTHR10744">
    <property type="entry name" value="40S RIBOSOMAL PROTEIN S11 FAMILY MEMBER"/>
    <property type="match status" value="1"/>
</dbReference>
<dbReference type="CDD" id="cd00364">
    <property type="entry name" value="Ribosomal_uS17"/>
    <property type="match status" value="1"/>
</dbReference>
<dbReference type="PANTHER" id="PTHR10744:SF1">
    <property type="entry name" value="SMALL RIBOSOMAL SUBUNIT PROTEIN US17M"/>
    <property type="match status" value="1"/>
</dbReference>
<dbReference type="InterPro" id="IPR012340">
    <property type="entry name" value="NA-bd_OB-fold"/>
</dbReference>
<comment type="subunit">
    <text evidence="6">Part of the 30S ribosomal subunit.</text>
</comment>
<keyword evidence="3 6" id="KW-0694">RNA-binding</keyword>
<gene>
    <name evidence="6" type="primary">rpsQ</name>
    <name evidence="8" type="ORF">EV684_101631</name>
</gene>
<dbReference type="EMBL" id="SLXD01000001">
    <property type="protein sequence ID" value="TCP05756.1"/>
    <property type="molecule type" value="Genomic_DNA"/>
</dbReference>
<accession>A0A4R2MRB0</accession>
<evidence type="ECO:0000256" key="2">
    <source>
        <dbReference type="ARBA" id="ARBA00022730"/>
    </source>
</evidence>
<keyword evidence="5 6" id="KW-0687">Ribonucleoprotein</keyword>
<evidence type="ECO:0000313" key="8">
    <source>
        <dbReference type="EMBL" id="TCP05756.1"/>
    </source>
</evidence>
<dbReference type="HAMAP" id="MF_01345_B">
    <property type="entry name" value="Ribosomal_uS17_B"/>
    <property type="match status" value="1"/>
</dbReference>
<name>A0A4R2MRB0_RUBGE</name>
<evidence type="ECO:0000256" key="3">
    <source>
        <dbReference type="ARBA" id="ARBA00022884"/>
    </source>
</evidence>
<dbReference type="InterPro" id="IPR000266">
    <property type="entry name" value="Ribosomal_uS17"/>
</dbReference>
<protein>
    <recommendedName>
        <fullName evidence="6">Small ribosomal subunit protein uS17</fullName>
    </recommendedName>
</protein>
<dbReference type="InterPro" id="IPR019984">
    <property type="entry name" value="Ribosomal_uS17_bact/chlr"/>
</dbReference>
<dbReference type="InterPro" id="IPR019979">
    <property type="entry name" value="Ribosomal_uS17_CS"/>
</dbReference>
<dbReference type="Gene3D" id="2.40.50.140">
    <property type="entry name" value="Nucleic acid-binding proteins"/>
    <property type="match status" value="1"/>
</dbReference>
<dbReference type="AlphaFoldDB" id="A0A4R2MRB0"/>
<dbReference type="GO" id="GO:0006412">
    <property type="term" value="P:translation"/>
    <property type="evidence" value="ECO:0007669"/>
    <property type="project" value="UniProtKB-UniRule"/>
</dbReference>
<comment type="caution">
    <text evidence="8">The sequence shown here is derived from an EMBL/GenBank/DDBJ whole genome shotgun (WGS) entry which is preliminary data.</text>
</comment>
<evidence type="ECO:0000256" key="5">
    <source>
        <dbReference type="ARBA" id="ARBA00023274"/>
    </source>
</evidence>
<keyword evidence="4 6" id="KW-0689">Ribosomal protein</keyword>
<proteinExistence type="inferred from homology"/>
<dbReference type="GO" id="GO:0003735">
    <property type="term" value="F:structural constituent of ribosome"/>
    <property type="evidence" value="ECO:0007669"/>
    <property type="project" value="UniProtKB-UniRule"/>
</dbReference>
<reference evidence="8 9" key="1">
    <citation type="submission" date="2019-03" db="EMBL/GenBank/DDBJ databases">
        <title>Genomic Encyclopedia of Type Strains, Phase IV (KMG-IV): sequencing the most valuable type-strain genomes for metagenomic binning, comparative biology and taxonomic classification.</title>
        <authorList>
            <person name="Goeker M."/>
        </authorList>
    </citation>
    <scope>NUCLEOTIDE SEQUENCE [LARGE SCALE GENOMIC DNA]</scope>
    <source>
        <strain evidence="8 9">DSM 1709</strain>
    </source>
</reference>
<comment type="similarity">
    <text evidence="1 6 7">Belongs to the universal ribosomal protein uS17 family.</text>
</comment>
<dbReference type="PROSITE" id="PS00056">
    <property type="entry name" value="RIBOSOMAL_S17"/>
    <property type="match status" value="1"/>
</dbReference>
<dbReference type="Proteomes" id="UP000295106">
    <property type="component" value="Unassembled WGS sequence"/>
</dbReference>
<dbReference type="PRINTS" id="PR00973">
    <property type="entry name" value="RIBOSOMALS17"/>
</dbReference>
<dbReference type="SUPFAM" id="SSF50249">
    <property type="entry name" value="Nucleic acid-binding proteins"/>
    <property type="match status" value="1"/>
</dbReference>
<evidence type="ECO:0000256" key="4">
    <source>
        <dbReference type="ARBA" id="ARBA00022980"/>
    </source>
</evidence>
<dbReference type="GeneID" id="99687293"/>
<comment type="function">
    <text evidence="6">One of the primary rRNA binding proteins, it binds specifically to the 5'-end of 16S ribosomal RNA.</text>
</comment>
<keyword evidence="2 6" id="KW-0699">rRNA-binding</keyword>
<evidence type="ECO:0000256" key="1">
    <source>
        <dbReference type="ARBA" id="ARBA00010254"/>
    </source>
</evidence>
<organism evidence="8 9">
    <name type="scientific">Rubrivivax gelatinosus</name>
    <name type="common">Rhodocyclus gelatinosus</name>
    <name type="synonym">Rhodopseudomonas gelatinosa</name>
    <dbReference type="NCBI Taxonomy" id="28068"/>
    <lineage>
        <taxon>Bacteria</taxon>
        <taxon>Pseudomonadati</taxon>
        <taxon>Pseudomonadota</taxon>
        <taxon>Betaproteobacteria</taxon>
        <taxon>Burkholderiales</taxon>
        <taxon>Sphaerotilaceae</taxon>
        <taxon>Rubrivivax</taxon>
    </lineage>
</organism>
<dbReference type="Pfam" id="PF00366">
    <property type="entry name" value="Ribosomal_S17"/>
    <property type="match status" value="1"/>
</dbReference>
<dbReference type="GO" id="GO:0019843">
    <property type="term" value="F:rRNA binding"/>
    <property type="evidence" value="ECO:0007669"/>
    <property type="project" value="UniProtKB-UniRule"/>
</dbReference>
<dbReference type="RefSeq" id="WP_132644732.1">
    <property type="nucleotide sequence ID" value="NZ_CP181386.1"/>
</dbReference>
<dbReference type="OrthoDB" id="9811714at2"/>
<evidence type="ECO:0000313" key="9">
    <source>
        <dbReference type="Proteomes" id="UP000295106"/>
    </source>
</evidence>
<dbReference type="NCBIfam" id="NF004123">
    <property type="entry name" value="PRK05610.1"/>
    <property type="match status" value="1"/>
</dbReference>